<evidence type="ECO:0000256" key="1">
    <source>
        <dbReference type="SAM" id="MobiDB-lite"/>
    </source>
</evidence>
<gene>
    <name evidence="2" type="ORF">N1032_08135</name>
</gene>
<feature type="region of interest" description="Disordered" evidence="1">
    <location>
        <begin position="1"/>
        <end position="23"/>
    </location>
</feature>
<name>A0ABT2H1B3_9MICO</name>
<dbReference type="EMBL" id="JANLCJ010000002">
    <property type="protein sequence ID" value="MCS5733706.1"/>
    <property type="molecule type" value="Genomic_DNA"/>
</dbReference>
<accession>A0ABT2H1B3</accession>
<keyword evidence="3" id="KW-1185">Reference proteome</keyword>
<dbReference type="RefSeq" id="WP_259538523.1">
    <property type="nucleotide sequence ID" value="NZ_JANLCJ010000002.1"/>
</dbReference>
<proteinExistence type="predicted"/>
<evidence type="ECO:0000313" key="3">
    <source>
        <dbReference type="Proteomes" id="UP001165586"/>
    </source>
</evidence>
<evidence type="ECO:0000313" key="2">
    <source>
        <dbReference type="EMBL" id="MCS5733706.1"/>
    </source>
</evidence>
<organism evidence="2 3">
    <name type="scientific">Herbiconiux daphne</name>
    <dbReference type="NCBI Taxonomy" id="2970914"/>
    <lineage>
        <taxon>Bacteria</taxon>
        <taxon>Bacillati</taxon>
        <taxon>Actinomycetota</taxon>
        <taxon>Actinomycetes</taxon>
        <taxon>Micrococcales</taxon>
        <taxon>Microbacteriaceae</taxon>
        <taxon>Herbiconiux</taxon>
    </lineage>
</organism>
<protein>
    <submittedName>
        <fullName evidence="2">Uncharacterized protein</fullName>
    </submittedName>
</protein>
<feature type="compositionally biased region" description="Basic and acidic residues" evidence="1">
    <location>
        <begin position="1"/>
        <end position="13"/>
    </location>
</feature>
<reference evidence="2" key="1">
    <citation type="submission" date="2022-08" db="EMBL/GenBank/DDBJ databases">
        <authorList>
            <person name="Deng Y."/>
            <person name="Han X.-F."/>
            <person name="Zhang Y.-Q."/>
        </authorList>
    </citation>
    <scope>NUCLEOTIDE SEQUENCE</scope>
    <source>
        <strain evidence="2">CPCC 203386</strain>
    </source>
</reference>
<comment type="caution">
    <text evidence="2">The sequence shown here is derived from an EMBL/GenBank/DDBJ whole genome shotgun (WGS) entry which is preliminary data.</text>
</comment>
<dbReference type="Proteomes" id="UP001165586">
    <property type="component" value="Unassembled WGS sequence"/>
</dbReference>
<sequence>MKDSQKPARRDPDVGAGEEVDSFDRDLEAKIHMYIAAATPTEGPAPAG</sequence>